<feature type="chain" id="PRO_5026938941" evidence="6">
    <location>
        <begin position="19"/>
        <end position="563"/>
    </location>
</feature>
<keyword evidence="5" id="KW-0560">Oxidoreductase</keyword>
<dbReference type="PANTHER" id="PTHR42973:SF39">
    <property type="entry name" value="FAD-BINDING PCMH-TYPE DOMAIN-CONTAINING PROTEIN"/>
    <property type="match status" value="1"/>
</dbReference>
<evidence type="ECO:0000256" key="5">
    <source>
        <dbReference type="ARBA" id="ARBA00023002"/>
    </source>
</evidence>
<dbReference type="PROSITE" id="PS51387">
    <property type="entry name" value="FAD_PCMH"/>
    <property type="match status" value="1"/>
</dbReference>
<evidence type="ECO:0000259" key="7">
    <source>
        <dbReference type="PROSITE" id="PS51387"/>
    </source>
</evidence>
<protein>
    <submittedName>
        <fullName evidence="9">6-hydroxy-D-nicotine oxidase</fullName>
    </submittedName>
</protein>
<evidence type="ECO:0000256" key="1">
    <source>
        <dbReference type="ARBA" id="ARBA00001974"/>
    </source>
</evidence>
<organism evidence="9">
    <name type="scientific">Dissoconium aciculare CBS 342.82</name>
    <dbReference type="NCBI Taxonomy" id="1314786"/>
    <lineage>
        <taxon>Eukaryota</taxon>
        <taxon>Fungi</taxon>
        <taxon>Dikarya</taxon>
        <taxon>Ascomycota</taxon>
        <taxon>Pezizomycotina</taxon>
        <taxon>Dothideomycetes</taxon>
        <taxon>Dothideomycetidae</taxon>
        <taxon>Mycosphaerellales</taxon>
        <taxon>Dissoconiaceae</taxon>
        <taxon>Dissoconium</taxon>
    </lineage>
</organism>
<evidence type="ECO:0000256" key="4">
    <source>
        <dbReference type="ARBA" id="ARBA00022827"/>
    </source>
</evidence>
<dbReference type="InterPro" id="IPR050416">
    <property type="entry name" value="FAD-linked_Oxidoreductase"/>
</dbReference>
<dbReference type="Pfam" id="PF01565">
    <property type="entry name" value="FAD_binding_4"/>
    <property type="match status" value="1"/>
</dbReference>
<dbReference type="InterPro" id="IPR012951">
    <property type="entry name" value="BBE"/>
</dbReference>
<keyword evidence="6" id="KW-0732">Signal</keyword>
<dbReference type="RefSeq" id="XP_033455184.1">
    <property type="nucleotide sequence ID" value="XM_033607151.1"/>
</dbReference>
<comment type="cofactor">
    <cofactor evidence="1">
        <name>FAD</name>
        <dbReference type="ChEBI" id="CHEBI:57692"/>
    </cofactor>
</comment>
<evidence type="ECO:0000256" key="2">
    <source>
        <dbReference type="ARBA" id="ARBA00005466"/>
    </source>
</evidence>
<feature type="signal peptide" evidence="6">
    <location>
        <begin position="1"/>
        <end position="18"/>
    </location>
</feature>
<comment type="similarity">
    <text evidence="2">Belongs to the oxygen-dependent FAD-linked oxidoreductase family.</text>
</comment>
<reference evidence="9" key="2">
    <citation type="submission" date="2020-04" db="EMBL/GenBank/DDBJ databases">
        <authorList>
            <consortium name="NCBI Genome Project"/>
        </authorList>
    </citation>
    <scope>NUCLEOTIDE SEQUENCE</scope>
    <source>
        <strain evidence="9">CBS 342.82</strain>
    </source>
</reference>
<dbReference type="GO" id="GO:0016491">
    <property type="term" value="F:oxidoreductase activity"/>
    <property type="evidence" value="ECO:0007669"/>
    <property type="project" value="UniProtKB-KW"/>
</dbReference>
<sequence length="563" mass="61130">MMHLIAFVSFSLLQLVAAIPHQRTCKCFPTDACWPTEQEWNLFNNTVNGNLIKNIPLGSPCHAPNYVKEVCDGLASSWMTPGTHINSSSSIQAPIFTNASCDPFTPESTSCLDGNYVRYTVKVANPSEIAATIKFADRHNIRLVIRNTAHDYMGRSTGAGGLAIWTHFLKDVEIKNWSDVEYTGRAATIGAGVQGHEILQAVSAAGFVAVTGECPTVGIAGGYTLSGGHSPLSTAFGLGADQTLEFTVVTADGRLLTASPSNNADLFWALSGSGAGNYGVVVSMTIKIYPDARTSGASITIQQPGLDYSAILNLWHAALPEIIDGGNMATYYATNTAFVLHSLTGFNLTADDMSSALAPFIKSLTTQNLTLQPNFTSYDSYHKHYEHYYGPLPEGVFGVAGGDLIGGRFLHRDVLPNMGSAIKTSVLSIGGTFIGQSTNVSRFKSSSRAVIPQWRQAVVMSSYSLPYSFHVPFADMQAQQNRITRDIMPQIEATTPNAGAYINEADYQQKDWQDVFYGSNYGGLLNVKRKYDPKTLFWNAIAVGSEGWQIFEGGRMCRVDRYF</sequence>
<evidence type="ECO:0000256" key="6">
    <source>
        <dbReference type="SAM" id="SignalP"/>
    </source>
</evidence>
<keyword evidence="8" id="KW-1185">Reference proteome</keyword>
<dbReference type="AlphaFoldDB" id="A0A6J3LRA1"/>
<evidence type="ECO:0000256" key="3">
    <source>
        <dbReference type="ARBA" id="ARBA00022630"/>
    </source>
</evidence>
<keyword evidence="3" id="KW-0285">Flavoprotein</keyword>
<name>A0A6J3LRA1_9PEZI</name>
<accession>A0A6J3LRA1</accession>
<keyword evidence="4" id="KW-0274">FAD</keyword>
<dbReference type="GeneID" id="54364951"/>
<dbReference type="OrthoDB" id="9983560at2759"/>
<dbReference type="GO" id="GO:0071949">
    <property type="term" value="F:FAD binding"/>
    <property type="evidence" value="ECO:0007669"/>
    <property type="project" value="InterPro"/>
</dbReference>
<dbReference type="Gene3D" id="3.30.465.10">
    <property type="match status" value="2"/>
</dbReference>
<gene>
    <name evidence="9" type="ORF">K489DRAFT_405195</name>
</gene>
<dbReference type="Proteomes" id="UP000504637">
    <property type="component" value="Unplaced"/>
</dbReference>
<dbReference type="InterPro" id="IPR006094">
    <property type="entry name" value="Oxid_FAD_bind_N"/>
</dbReference>
<evidence type="ECO:0000313" key="9">
    <source>
        <dbReference type="RefSeq" id="XP_033455184.1"/>
    </source>
</evidence>
<dbReference type="InterPro" id="IPR016166">
    <property type="entry name" value="FAD-bd_PCMH"/>
</dbReference>
<dbReference type="Pfam" id="PF08031">
    <property type="entry name" value="BBE"/>
    <property type="match status" value="1"/>
</dbReference>
<evidence type="ECO:0000313" key="8">
    <source>
        <dbReference type="Proteomes" id="UP000504637"/>
    </source>
</evidence>
<reference evidence="9" key="1">
    <citation type="submission" date="2020-01" db="EMBL/GenBank/DDBJ databases">
        <authorList>
            <consortium name="DOE Joint Genome Institute"/>
            <person name="Haridas S."/>
            <person name="Albert R."/>
            <person name="Binder M."/>
            <person name="Bloem J."/>
            <person name="Labutti K."/>
            <person name="Salamov A."/>
            <person name="Andreopoulos B."/>
            <person name="Baker S.E."/>
            <person name="Barry K."/>
            <person name="Bills G."/>
            <person name="Bluhm B.H."/>
            <person name="Cannon C."/>
            <person name="Castanera R."/>
            <person name="Culley D.E."/>
            <person name="Daum C."/>
            <person name="Ezra D."/>
            <person name="Gonzalez J.B."/>
            <person name="Henrissat B."/>
            <person name="Kuo A."/>
            <person name="Liang C."/>
            <person name="Lipzen A."/>
            <person name="Lutzoni F."/>
            <person name="Magnuson J."/>
            <person name="Mondo S."/>
            <person name="Nolan M."/>
            <person name="Ohm R."/>
            <person name="Pangilinan J."/>
            <person name="Park H.-J."/>
            <person name="Ramirez L."/>
            <person name="Alfaro M."/>
            <person name="Sun H."/>
            <person name="Tritt A."/>
            <person name="Yoshinaga Y."/>
            <person name="Zwiers L.-H."/>
            <person name="Turgeon B.G."/>
            <person name="Goodwin S.B."/>
            <person name="Spatafora J.W."/>
            <person name="Crous P.W."/>
            <person name="Grigoriev I.V."/>
        </authorList>
    </citation>
    <scope>NUCLEOTIDE SEQUENCE</scope>
    <source>
        <strain evidence="9">CBS 342.82</strain>
    </source>
</reference>
<dbReference type="SUPFAM" id="SSF56176">
    <property type="entry name" value="FAD-binding/transporter-associated domain-like"/>
    <property type="match status" value="1"/>
</dbReference>
<dbReference type="PANTHER" id="PTHR42973">
    <property type="entry name" value="BINDING OXIDOREDUCTASE, PUTATIVE (AFU_ORTHOLOGUE AFUA_1G17690)-RELATED"/>
    <property type="match status" value="1"/>
</dbReference>
<reference evidence="9" key="3">
    <citation type="submission" date="2025-08" db="UniProtKB">
        <authorList>
            <consortium name="RefSeq"/>
        </authorList>
    </citation>
    <scope>IDENTIFICATION</scope>
    <source>
        <strain evidence="9">CBS 342.82</strain>
    </source>
</reference>
<dbReference type="InterPro" id="IPR036318">
    <property type="entry name" value="FAD-bd_PCMH-like_sf"/>
</dbReference>
<feature type="domain" description="FAD-binding PCMH-type" evidence="7">
    <location>
        <begin position="112"/>
        <end position="291"/>
    </location>
</feature>
<proteinExistence type="inferred from homology"/>
<dbReference type="InterPro" id="IPR016169">
    <property type="entry name" value="FAD-bd_PCMH_sub2"/>
</dbReference>